<sequence>MPNPLCQIPRRVVHFGFNTQFGNSGTEDRPELNEDEALRIIRHVESELPDKVEQVIKVRMSALQSQLYKQMKTEIIVDGKRRGEKGTGLSNEHMQLRKNCQQHSYSICKAHRFLSRFLFRMTSDEYNGPAFGVLATQWGQQRRGARLFRRSAQCKESKYKAFIPST</sequence>
<proteinExistence type="predicted"/>
<keyword evidence="5" id="KW-1185">Reference proteome</keyword>
<dbReference type="EMBL" id="ML769401">
    <property type="protein sequence ID" value="KAE9406604.1"/>
    <property type="molecule type" value="Genomic_DNA"/>
</dbReference>
<dbReference type="InterPro" id="IPR027417">
    <property type="entry name" value="P-loop_NTPase"/>
</dbReference>
<dbReference type="AlphaFoldDB" id="A0A6A4ICT2"/>
<gene>
    <name evidence="4" type="ORF">BT96DRAFT_971855</name>
</gene>
<evidence type="ECO:0000256" key="1">
    <source>
        <dbReference type="ARBA" id="ARBA00022741"/>
    </source>
</evidence>
<dbReference type="GO" id="GO:0005524">
    <property type="term" value="F:ATP binding"/>
    <property type="evidence" value="ECO:0007669"/>
    <property type="project" value="InterPro"/>
</dbReference>
<evidence type="ECO:0000313" key="4">
    <source>
        <dbReference type="EMBL" id="KAE9406604.1"/>
    </source>
</evidence>
<evidence type="ECO:0000256" key="2">
    <source>
        <dbReference type="ARBA" id="ARBA00022840"/>
    </source>
</evidence>
<accession>A0A6A4ICT2</accession>
<keyword evidence="2" id="KW-0067">ATP-binding</keyword>
<reference evidence="4" key="1">
    <citation type="journal article" date="2019" name="Environ. Microbiol.">
        <title>Fungal ecological strategies reflected in gene transcription - a case study of two litter decomposers.</title>
        <authorList>
            <person name="Barbi F."/>
            <person name="Kohler A."/>
            <person name="Barry K."/>
            <person name="Baskaran P."/>
            <person name="Daum C."/>
            <person name="Fauchery L."/>
            <person name="Ihrmark K."/>
            <person name="Kuo A."/>
            <person name="LaButti K."/>
            <person name="Lipzen A."/>
            <person name="Morin E."/>
            <person name="Grigoriev I.V."/>
            <person name="Henrissat B."/>
            <person name="Lindahl B."/>
            <person name="Martin F."/>
        </authorList>
    </citation>
    <scope>NUCLEOTIDE SEQUENCE</scope>
    <source>
        <strain evidence="4">JB14</strain>
    </source>
</reference>
<evidence type="ECO:0000259" key="3">
    <source>
        <dbReference type="Pfam" id="PF00176"/>
    </source>
</evidence>
<dbReference type="InterPro" id="IPR038718">
    <property type="entry name" value="SNF2-like_sf"/>
</dbReference>
<dbReference type="Gene3D" id="3.40.50.10810">
    <property type="entry name" value="Tandem AAA-ATPase domain"/>
    <property type="match status" value="1"/>
</dbReference>
<protein>
    <recommendedName>
        <fullName evidence="3">SNF2 N-terminal domain-containing protein</fullName>
    </recommendedName>
</protein>
<dbReference type="InterPro" id="IPR000330">
    <property type="entry name" value="SNF2_N"/>
</dbReference>
<organism evidence="4 5">
    <name type="scientific">Gymnopus androsaceus JB14</name>
    <dbReference type="NCBI Taxonomy" id="1447944"/>
    <lineage>
        <taxon>Eukaryota</taxon>
        <taxon>Fungi</taxon>
        <taxon>Dikarya</taxon>
        <taxon>Basidiomycota</taxon>
        <taxon>Agaricomycotina</taxon>
        <taxon>Agaricomycetes</taxon>
        <taxon>Agaricomycetidae</taxon>
        <taxon>Agaricales</taxon>
        <taxon>Marasmiineae</taxon>
        <taxon>Omphalotaceae</taxon>
        <taxon>Gymnopus</taxon>
    </lineage>
</organism>
<feature type="domain" description="SNF2 N-terminal" evidence="3">
    <location>
        <begin position="40"/>
        <end position="103"/>
    </location>
</feature>
<dbReference type="Gene3D" id="3.40.50.300">
    <property type="entry name" value="P-loop containing nucleotide triphosphate hydrolases"/>
    <property type="match status" value="1"/>
</dbReference>
<dbReference type="Proteomes" id="UP000799118">
    <property type="component" value="Unassembled WGS sequence"/>
</dbReference>
<dbReference type="Pfam" id="PF00176">
    <property type="entry name" value="SNF2-rel_dom"/>
    <property type="match status" value="1"/>
</dbReference>
<name>A0A6A4ICT2_9AGAR</name>
<keyword evidence="1" id="KW-0547">Nucleotide-binding</keyword>
<dbReference type="OrthoDB" id="3226462at2759"/>
<evidence type="ECO:0000313" key="5">
    <source>
        <dbReference type="Proteomes" id="UP000799118"/>
    </source>
</evidence>